<dbReference type="Proteomes" id="UP000272481">
    <property type="component" value="Unassembled WGS sequence"/>
</dbReference>
<feature type="transmembrane region" description="Helical" evidence="1">
    <location>
        <begin position="57"/>
        <end position="77"/>
    </location>
</feature>
<keyword evidence="1" id="KW-1133">Transmembrane helix</keyword>
<keyword evidence="5" id="KW-1185">Reference proteome</keyword>
<proteinExistence type="predicted"/>
<sequence>MIPYLLLIGLVILLGLILKEKHAIARPLANGFIGTVVFLIYFYALERLANHFINHSLFTILATILATLVIVIPLTVWSTRKITDLFKVQN</sequence>
<feature type="transmembrane region" description="Helical" evidence="1">
    <location>
        <begin position="29"/>
        <end position="45"/>
    </location>
</feature>
<keyword evidence="1" id="KW-0472">Membrane</keyword>
<keyword evidence="1" id="KW-0812">Transmembrane</keyword>
<organism evidence="3 4">
    <name type="scientific">Bhargavaea beijingensis</name>
    <dbReference type="NCBI Taxonomy" id="426756"/>
    <lineage>
        <taxon>Bacteria</taxon>
        <taxon>Bacillati</taxon>
        <taxon>Bacillota</taxon>
        <taxon>Bacilli</taxon>
        <taxon>Bacillales</taxon>
        <taxon>Caryophanaceae</taxon>
        <taxon>Bhargavaea</taxon>
    </lineage>
</organism>
<gene>
    <name evidence="2" type="ORF">EJA12_11575</name>
    <name evidence="3" type="ORF">SAMN04488126_11431</name>
</gene>
<evidence type="ECO:0000256" key="1">
    <source>
        <dbReference type="SAM" id="Phobius"/>
    </source>
</evidence>
<reference evidence="3 4" key="1">
    <citation type="submission" date="2016-10" db="EMBL/GenBank/DDBJ databases">
        <authorList>
            <person name="de Groot N.N."/>
        </authorList>
    </citation>
    <scope>NUCLEOTIDE SEQUENCE [LARGE SCALE GENOMIC DNA]</scope>
    <source>
        <strain evidence="3 4">CGMCC 1.6762</strain>
    </source>
</reference>
<dbReference type="RefSeq" id="WP_092097688.1">
    <property type="nucleotide sequence ID" value="NZ_FNAR01000014.1"/>
</dbReference>
<accession>A0A1G7EM22</accession>
<name>A0A1G7EM22_9BACL</name>
<protein>
    <submittedName>
        <fullName evidence="3">Uncharacterized protein</fullName>
    </submittedName>
</protein>
<evidence type="ECO:0000313" key="2">
    <source>
        <dbReference type="EMBL" id="RSK25327.1"/>
    </source>
</evidence>
<dbReference type="EMBL" id="RWGW01000019">
    <property type="protein sequence ID" value="RSK25327.1"/>
    <property type="molecule type" value="Genomic_DNA"/>
</dbReference>
<reference evidence="2 5" key="2">
    <citation type="submission" date="2018-12" db="EMBL/GenBank/DDBJ databases">
        <title>Comparitive functional genomics of dry heat resistant strains isolated from the viking spacecraft.</title>
        <authorList>
            <person name="Seuylemezian A."/>
            <person name="Vaishampayan P."/>
        </authorList>
    </citation>
    <scope>NUCLEOTIDE SEQUENCE [LARGE SCALE GENOMIC DNA]</scope>
    <source>
        <strain evidence="2 5">M6-11</strain>
    </source>
</reference>
<dbReference type="Proteomes" id="UP000198823">
    <property type="component" value="Unassembled WGS sequence"/>
</dbReference>
<evidence type="ECO:0000313" key="3">
    <source>
        <dbReference type="EMBL" id="SDE64740.1"/>
    </source>
</evidence>
<dbReference type="AlphaFoldDB" id="A0A1G7EM22"/>
<dbReference type="EMBL" id="FNAR01000014">
    <property type="protein sequence ID" value="SDE64740.1"/>
    <property type="molecule type" value="Genomic_DNA"/>
</dbReference>
<evidence type="ECO:0000313" key="5">
    <source>
        <dbReference type="Proteomes" id="UP000272481"/>
    </source>
</evidence>
<evidence type="ECO:0000313" key="4">
    <source>
        <dbReference type="Proteomes" id="UP000198823"/>
    </source>
</evidence>